<protein>
    <submittedName>
        <fullName evidence="2">Myosin-2</fullName>
    </submittedName>
</protein>
<feature type="domain" description="Dilute" evidence="1">
    <location>
        <begin position="1"/>
        <end position="242"/>
    </location>
</feature>
<dbReference type="InterPro" id="IPR002710">
    <property type="entry name" value="Dilute_dom"/>
</dbReference>
<dbReference type="AlphaFoldDB" id="A0A1R1XNA3"/>
<dbReference type="SMART" id="SM01132">
    <property type="entry name" value="DIL"/>
    <property type="match status" value="1"/>
</dbReference>
<organism evidence="2 3">
    <name type="scientific">Smittium culicis</name>
    <dbReference type="NCBI Taxonomy" id="133412"/>
    <lineage>
        <taxon>Eukaryota</taxon>
        <taxon>Fungi</taxon>
        <taxon>Fungi incertae sedis</taxon>
        <taxon>Zoopagomycota</taxon>
        <taxon>Kickxellomycotina</taxon>
        <taxon>Harpellomycetes</taxon>
        <taxon>Harpellales</taxon>
        <taxon>Legeriomycetaceae</taxon>
        <taxon>Smittium</taxon>
    </lineage>
</organism>
<accession>A0A1R1XNA3</accession>
<proteinExistence type="predicted"/>
<gene>
    <name evidence="2" type="ORF">AYI69_g7958</name>
</gene>
<dbReference type="Pfam" id="PF01843">
    <property type="entry name" value="DIL"/>
    <property type="match status" value="1"/>
</dbReference>
<dbReference type="Proteomes" id="UP000187429">
    <property type="component" value="Unassembled WGS sequence"/>
</dbReference>
<dbReference type="PANTHER" id="PTHR16027">
    <property type="entry name" value="DILUTE DOMAIN-CONTAINING PROTEIN YPR089W"/>
    <property type="match status" value="1"/>
</dbReference>
<name>A0A1R1XNA3_9FUNG</name>
<dbReference type="InterPro" id="IPR052072">
    <property type="entry name" value="Vascular_dev_regulator"/>
</dbReference>
<feature type="non-terminal residue" evidence="2">
    <location>
        <position position="1"/>
    </location>
</feature>
<evidence type="ECO:0000313" key="3">
    <source>
        <dbReference type="Proteomes" id="UP000187429"/>
    </source>
</evidence>
<keyword evidence="3" id="KW-1185">Reference proteome</keyword>
<comment type="caution">
    <text evidence="2">The sequence shown here is derived from an EMBL/GenBank/DDBJ whole genome shotgun (WGS) entry which is preliminary data.</text>
</comment>
<dbReference type="PANTHER" id="PTHR16027:SF6">
    <property type="entry name" value="DILUTE DOMAIN-CONTAINING PROTEIN"/>
    <property type="match status" value="1"/>
</dbReference>
<dbReference type="GO" id="GO:0051020">
    <property type="term" value="F:GTPase binding"/>
    <property type="evidence" value="ECO:0007669"/>
    <property type="project" value="TreeGrafter"/>
</dbReference>
<evidence type="ECO:0000259" key="1">
    <source>
        <dbReference type="PROSITE" id="PS51126"/>
    </source>
</evidence>
<dbReference type="EMBL" id="LSSM01004009">
    <property type="protein sequence ID" value="OMJ16117.1"/>
    <property type="molecule type" value="Genomic_DNA"/>
</dbReference>
<dbReference type="PROSITE" id="PS51126">
    <property type="entry name" value="DILUTE"/>
    <property type="match status" value="1"/>
</dbReference>
<evidence type="ECO:0000313" key="2">
    <source>
        <dbReference type="EMBL" id="OMJ16117.1"/>
    </source>
</evidence>
<sequence length="329" mass="37846">NVFELLSIVKTSMTERQSVGSEYAESERAMTEGMQFLESLLSDIYFGWAKNLQRRFIKLIIPGVVESEALPGFTANDSSFFNRIIGTVNKESVVKIEHVLNFFNNVWKIMEFYYVDVAIMNQVLSELLCTIGVTAFNNIIMRRNFCSWKRGMQIQYNLTRIEEWCKSHNVSDNTGNLDRLLQLVKLLQLQKSTDQDIEIMFDVCDLLNPAQIKKILSIYAVSDYESPILGPLMPEVNRRAQKTEKTDKILLDTNDMNDQVLYLTARKVSVIETLIPPDLRLVRLRALVESQTEGLYYADDEDIDLDADIDLDTDPEYDHTDFQGYSTAN</sequence>
<dbReference type="OrthoDB" id="6108017at2759"/>
<reference evidence="3" key="1">
    <citation type="submission" date="2017-01" db="EMBL/GenBank/DDBJ databases">
        <authorList>
            <person name="Wang Y."/>
            <person name="White M."/>
            <person name="Kvist S."/>
            <person name="Moncalvo J.-M."/>
        </authorList>
    </citation>
    <scope>NUCLEOTIDE SEQUENCE [LARGE SCALE GENOMIC DNA]</scope>
    <source>
        <strain evidence="3">ID-206-W2</strain>
    </source>
</reference>